<reference evidence="1" key="1">
    <citation type="submission" date="2023-06" db="EMBL/GenBank/DDBJ databases">
        <authorList>
            <consortium name="Lawrence Berkeley National Laboratory"/>
            <person name="Ahrendt S."/>
            <person name="Sahu N."/>
            <person name="Indic B."/>
            <person name="Wong-Bajracharya J."/>
            <person name="Merenyi Z."/>
            <person name="Ke H.-M."/>
            <person name="Monk M."/>
            <person name="Kocsube S."/>
            <person name="Drula E."/>
            <person name="Lipzen A."/>
            <person name="Balint B."/>
            <person name="Henrissat B."/>
            <person name="Andreopoulos B."/>
            <person name="Martin F.M."/>
            <person name="Harder C.B."/>
            <person name="Rigling D."/>
            <person name="Ford K.L."/>
            <person name="Foster G.D."/>
            <person name="Pangilinan J."/>
            <person name="Papanicolaou A."/>
            <person name="Barry K."/>
            <person name="LaButti K."/>
            <person name="Viragh M."/>
            <person name="Koriabine M."/>
            <person name="Yan M."/>
            <person name="Riley R."/>
            <person name="Champramary S."/>
            <person name="Plett K.L."/>
            <person name="Tsai I.J."/>
            <person name="Slot J."/>
            <person name="Sipos G."/>
            <person name="Plett J."/>
            <person name="Nagy L.G."/>
            <person name="Grigoriev I.V."/>
        </authorList>
    </citation>
    <scope>NUCLEOTIDE SEQUENCE</scope>
    <source>
        <strain evidence="1">HWK02</strain>
    </source>
</reference>
<dbReference type="Proteomes" id="UP001175228">
    <property type="component" value="Unassembled WGS sequence"/>
</dbReference>
<accession>A0AA39UTX7</accession>
<organism evidence="1 2">
    <name type="scientific">Armillaria luteobubalina</name>
    <dbReference type="NCBI Taxonomy" id="153913"/>
    <lineage>
        <taxon>Eukaryota</taxon>
        <taxon>Fungi</taxon>
        <taxon>Dikarya</taxon>
        <taxon>Basidiomycota</taxon>
        <taxon>Agaricomycotina</taxon>
        <taxon>Agaricomycetes</taxon>
        <taxon>Agaricomycetidae</taxon>
        <taxon>Agaricales</taxon>
        <taxon>Marasmiineae</taxon>
        <taxon>Physalacriaceae</taxon>
        <taxon>Armillaria</taxon>
    </lineage>
</organism>
<keyword evidence="2" id="KW-1185">Reference proteome</keyword>
<evidence type="ECO:0000313" key="2">
    <source>
        <dbReference type="Proteomes" id="UP001175228"/>
    </source>
</evidence>
<name>A0AA39UTX7_9AGAR</name>
<dbReference type="AlphaFoldDB" id="A0AA39UTX7"/>
<protein>
    <submittedName>
        <fullName evidence="1">Uncharacterized protein</fullName>
    </submittedName>
</protein>
<comment type="caution">
    <text evidence="1">The sequence shown here is derived from an EMBL/GenBank/DDBJ whole genome shotgun (WGS) entry which is preliminary data.</text>
</comment>
<dbReference type="EMBL" id="JAUEPU010000028">
    <property type="protein sequence ID" value="KAK0492705.1"/>
    <property type="molecule type" value="Genomic_DNA"/>
</dbReference>
<sequence length="205" mass="22368">MPAVGQGVRQCTGVRHPCAWWGSGGEHLSRQIRWLSALMGTVARLWAVKMAGGGLRHAFHSEGVEWGDANGTVGFSDVKNDSDMIFRRWGGLWRRWDIGKGGNRDDGRVVGDDVVGRQNKTHGRVLPLKEWEMHQHGVCRCPGWGGGHRYWAGREVLATGGGSGSIWVLLGATDSSLHRPCIPSRRIIRGAIEGATGWKEGVSGR</sequence>
<gene>
    <name evidence="1" type="ORF">EDD18DRAFT_1108708</name>
</gene>
<proteinExistence type="predicted"/>
<evidence type="ECO:0000313" key="1">
    <source>
        <dbReference type="EMBL" id="KAK0492705.1"/>
    </source>
</evidence>